<reference evidence="1 2" key="1">
    <citation type="submission" date="2018-08" db="EMBL/GenBank/DDBJ databases">
        <title>Comamonas testosteroni strain SWCO2.</title>
        <authorList>
            <person name="Jiang N."/>
            <person name="Zhang X.Z."/>
        </authorList>
    </citation>
    <scope>NUCLEOTIDE SEQUENCE [LARGE SCALE GENOMIC DNA]</scope>
    <source>
        <strain evidence="1 2">SWCO2</strain>
    </source>
</reference>
<name>A0A373F4L1_COMTE</name>
<comment type="caution">
    <text evidence="1">The sequence shown here is derived from an EMBL/GenBank/DDBJ whole genome shotgun (WGS) entry which is preliminary data.</text>
</comment>
<accession>A0A373F4L1</accession>
<gene>
    <name evidence="1" type="ORF">DZC30_22595</name>
</gene>
<dbReference type="AlphaFoldDB" id="A0A373F4L1"/>
<proteinExistence type="predicted"/>
<organism evidence="1 2">
    <name type="scientific">Comamonas testosteroni</name>
    <name type="common">Pseudomonas testosteroni</name>
    <dbReference type="NCBI Taxonomy" id="285"/>
    <lineage>
        <taxon>Bacteria</taxon>
        <taxon>Pseudomonadati</taxon>
        <taxon>Pseudomonadota</taxon>
        <taxon>Betaproteobacteria</taxon>
        <taxon>Burkholderiales</taxon>
        <taxon>Comamonadaceae</taxon>
        <taxon>Comamonas</taxon>
    </lineage>
</organism>
<keyword evidence="2" id="KW-1185">Reference proteome</keyword>
<evidence type="ECO:0000313" key="1">
    <source>
        <dbReference type="EMBL" id="RGE38445.1"/>
    </source>
</evidence>
<sequence>MKKTEIRGRQLTKRLVTLHENGGETSELKAPRVSLRQLSALKKEALEVIRAAGIELEIYLDKSPHGSMLRDAVINLHQHPDDSITGLAARIYEHAAHVQSYREVAAFDQALDLMAELGRLVTIFDAYQKASTDASKAGKKGRAGKTSKSDQIKQLAAKYIQDGREQRFMAGTIAVKIGVTPHYVRQVLKEA</sequence>
<dbReference type="EMBL" id="QURR01000068">
    <property type="protein sequence ID" value="RGE38445.1"/>
    <property type="molecule type" value="Genomic_DNA"/>
</dbReference>
<evidence type="ECO:0000313" key="2">
    <source>
        <dbReference type="Proteomes" id="UP000261948"/>
    </source>
</evidence>
<dbReference type="OrthoDB" id="9856973at2"/>
<dbReference type="Proteomes" id="UP000261948">
    <property type="component" value="Unassembled WGS sequence"/>
</dbReference>
<protein>
    <submittedName>
        <fullName evidence="1">Uncharacterized protein</fullName>
    </submittedName>
</protein>